<sequence length="238" mass="25819">MAVAVVIFIALWTRAIEAGFRNPIHTEGGSQRGVATQKTTSDGRPPLMNRFAPNTQWGAIFSRGLLYWVRDNRLFYSTLTFPMLCVVYLVMGFTGNDSMLWIGLWMPAFSAVQLLSNVYGYDGPSNWLHIVAGVRGKTMVTARMVVGLLLASGLWVIVAIAVGIHEHFSAQWFVMGLVSFGAILGAMALGAFMSVVNPYPTSPPGINPMRDRSGGGGAAFARSSVERFCWASHPSPVS</sequence>
<protein>
    <submittedName>
        <fullName evidence="3">Uncharacterized protein</fullName>
    </submittedName>
</protein>
<evidence type="ECO:0000256" key="1">
    <source>
        <dbReference type="SAM" id="MobiDB-lite"/>
    </source>
</evidence>
<gene>
    <name evidence="3" type="ORF">MA47_08740</name>
</gene>
<feature type="region of interest" description="Disordered" evidence="1">
    <location>
        <begin position="27"/>
        <end position="46"/>
    </location>
</feature>
<feature type="transmembrane region" description="Helical" evidence="2">
    <location>
        <begin position="74"/>
        <end position="93"/>
    </location>
</feature>
<reference evidence="3 4" key="1">
    <citation type="submission" date="2014-10" db="EMBL/GenBank/DDBJ databases">
        <title>Whole Genome sequence of Corynebacterium auriscanis strain CIP 106629.</title>
        <authorList>
            <person name="Hassan S.S."/>
            <person name="Jamal S.B."/>
            <person name="Tiwari S."/>
            <person name="Oliveira L.D.C."/>
            <person name="Souza F."/>
            <person name="Mariano D.C."/>
            <person name="Almeida S."/>
            <person name="Dorella F."/>
            <person name="Pereira F."/>
            <person name="Carvalho A."/>
            <person name="Leal C.A."/>
            <person name="Soares S.D.C."/>
            <person name="Figueiredo H.C."/>
            <person name="Silva A."/>
            <person name="Azevedo V.A."/>
        </authorList>
    </citation>
    <scope>NUCLEOTIDE SEQUENCE [LARGE SCALE GENOMIC DNA]</scope>
    <source>
        <strain evidence="3 4">CIP 106629</strain>
    </source>
</reference>
<organism evidence="3 4">
    <name type="scientific">Corynebacterium auriscanis</name>
    <dbReference type="NCBI Taxonomy" id="99807"/>
    <lineage>
        <taxon>Bacteria</taxon>
        <taxon>Bacillati</taxon>
        <taxon>Actinomycetota</taxon>
        <taxon>Actinomycetes</taxon>
        <taxon>Mycobacteriales</taxon>
        <taxon>Corynebacteriaceae</taxon>
        <taxon>Corynebacterium</taxon>
    </lineage>
</organism>
<keyword evidence="2" id="KW-0472">Membrane</keyword>
<name>A0A0A2DK69_9CORY</name>
<evidence type="ECO:0000313" key="3">
    <source>
        <dbReference type="EMBL" id="KGM18309.1"/>
    </source>
</evidence>
<dbReference type="EMBL" id="JRVJ01000018">
    <property type="protein sequence ID" value="KGM18309.1"/>
    <property type="molecule type" value="Genomic_DNA"/>
</dbReference>
<dbReference type="AlphaFoldDB" id="A0A0A2DK69"/>
<feature type="transmembrane region" description="Helical" evidence="2">
    <location>
        <begin position="172"/>
        <end position="195"/>
    </location>
</feature>
<evidence type="ECO:0000256" key="2">
    <source>
        <dbReference type="SAM" id="Phobius"/>
    </source>
</evidence>
<dbReference type="Proteomes" id="UP000030145">
    <property type="component" value="Unassembled WGS sequence"/>
</dbReference>
<comment type="caution">
    <text evidence="3">The sequence shown here is derived from an EMBL/GenBank/DDBJ whole genome shotgun (WGS) entry which is preliminary data.</text>
</comment>
<keyword evidence="2" id="KW-0812">Transmembrane</keyword>
<keyword evidence="2" id="KW-1133">Transmembrane helix</keyword>
<evidence type="ECO:0000313" key="4">
    <source>
        <dbReference type="Proteomes" id="UP000030145"/>
    </source>
</evidence>
<accession>A0A0A2DK69</accession>
<feature type="compositionally biased region" description="Polar residues" evidence="1">
    <location>
        <begin position="33"/>
        <end position="42"/>
    </location>
</feature>
<feature type="transmembrane region" description="Helical" evidence="2">
    <location>
        <begin position="140"/>
        <end position="165"/>
    </location>
</feature>
<keyword evidence="4" id="KW-1185">Reference proteome</keyword>
<feature type="transmembrane region" description="Helical" evidence="2">
    <location>
        <begin position="100"/>
        <end position="120"/>
    </location>
</feature>
<proteinExistence type="predicted"/>